<evidence type="ECO:0000313" key="2">
    <source>
        <dbReference type="Proteomes" id="UP000664859"/>
    </source>
</evidence>
<organism evidence="1 2">
    <name type="scientific">Tribonema minus</name>
    <dbReference type="NCBI Taxonomy" id="303371"/>
    <lineage>
        <taxon>Eukaryota</taxon>
        <taxon>Sar</taxon>
        <taxon>Stramenopiles</taxon>
        <taxon>Ochrophyta</taxon>
        <taxon>PX clade</taxon>
        <taxon>Xanthophyceae</taxon>
        <taxon>Tribonematales</taxon>
        <taxon>Tribonemataceae</taxon>
        <taxon>Tribonema</taxon>
    </lineage>
</organism>
<keyword evidence="2" id="KW-1185">Reference proteome</keyword>
<sequence>MPYTLEMPTLTGELERLSSAHIADHGAPRSRRQKELGELIMRLTLPEKSKAKQSAAPHTQALVFLAWHMTLQGHSAIERVGLPPHVKLVANLIRATAAKESAPRMPKVLDVLIESEPEEDKESDADCEDGE</sequence>
<dbReference type="Proteomes" id="UP000664859">
    <property type="component" value="Unassembled WGS sequence"/>
</dbReference>
<reference evidence="1" key="1">
    <citation type="submission" date="2021-02" db="EMBL/GenBank/DDBJ databases">
        <title>First Annotated Genome of the Yellow-green Alga Tribonema minus.</title>
        <authorList>
            <person name="Mahan K.M."/>
        </authorList>
    </citation>
    <scope>NUCLEOTIDE SEQUENCE</scope>
    <source>
        <strain evidence="1">UTEX B ZZ1240</strain>
    </source>
</reference>
<evidence type="ECO:0000313" key="1">
    <source>
        <dbReference type="EMBL" id="KAG5185705.1"/>
    </source>
</evidence>
<gene>
    <name evidence="1" type="ORF">JKP88DRAFT_262646</name>
</gene>
<name>A0A835Z639_9STRA</name>
<dbReference type="AlphaFoldDB" id="A0A835Z639"/>
<dbReference type="EMBL" id="JAFCMP010000124">
    <property type="protein sequence ID" value="KAG5185705.1"/>
    <property type="molecule type" value="Genomic_DNA"/>
</dbReference>
<accession>A0A835Z639</accession>
<comment type="caution">
    <text evidence="1">The sequence shown here is derived from an EMBL/GenBank/DDBJ whole genome shotgun (WGS) entry which is preliminary data.</text>
</comment>
<proteinExistence type="predicted"/>
<protein>
    <submittedName>
        <fullName evidence="1">Uncharacterized protein</fullName>
    </submittedName>
</protein>